<evidence type="ECO:0000256" key="6">
    <source>
        <dbReference type="ARBA" id="ARBA00022692"/>
    </source>
</evidence>
<dbReference type="Gene3D" id="1.20.950.20">
    <property type="entry name" value="Transmembrane di-heme cytochromes, Chain C"/>
    <property type="match status" value="1"/>
</dbReference>
<dbReference type="PANTHER" id="PTHR30529">
    <property type="entry name" value="CYTOCHROME B561"/>
    <property type="match status" value="1"/>
</dbReference>
<dbReference type="Pfam" id="PF01292">
    <property type="entry name" value="Ni_hydr_CYTB"/>
    <property type="match status" value="1"/>
</dbReference>
<reference evidence="15" key="2">
    <citation type="submission" date="2021-01" db="EMBL/GenBank/DDBJ databases">
        <authorList>
            <person name="Mieszkin S."/>
            <person name="Pouder E."/>
            <person name="Alain K."/>
        </authorList>
    </citation>
    <scope>NUCLEOTIDE SEQUENCE</scope>
    <source>
        <strain evidence="15">HW T2.11</strain>
    </source>
</reference>
<dbReference type="Proteomes" id="UP000708298">
    <property type="component" value="Unassembled WGS sequence"/>
</dbReference>
<evidence type="ECO:0000256" key="13">
    <source>
        <dbReference type="SAM" id="Phobius"/>
    </source>
</evidence>
<evidence type="ECO:0000256" key="10">
    <source>
        <dbReference type="ARBA" id="ARBA00023004"/>
    </source>
</evidence>
<dbReference type="GO" id="GO:0005886">
    <property type="term" value="C:plasma membrane"/>
    <property type="evidence" value="ECO:0007669"/>
    <property type="project" value="UniProtKB-SubCell"/>
</dbReference>
<keyword evidence="5" id="KW-0349">Heme</keyword>
<dbReference type="GO" id="GO:0009055">
    <property type="term" value="F:electron transfer activity"/>
    <property type="evidence" value="ECO:0007669"/>
    <property type="project" value="InterPro"/>
</dbReference>
<proteinExistence type="inferred from homology"/>
<organism evidence="15 16">
    <name type="scientific">Acidisoma silvae</name>
    <dbReference type="NCBI Taxonomy" id="2802396"/>
    <lineage>
        <taxon>Bacteria</taxon>
        <taxon>Pseudomonadati</taxon>
        <taxon>Pseudomonadota</taxon>
        <taxon>Alphaproteobacteria</taxon>
        <taxon>Acetobacterales</taxon>
        <taxon>Acidocellaceae</taxon>
        <taxon>Acidisoma</taxon>
    </lineage>
</organism>
<dbReference type="GO" id="GO:0022904">
    <property type="term" value="P:respiratory electron transport chain"/>
    <property type="evidence" value="ECO:0007669"/>
    <property type="project" value="InterPro"/>
</dbReference>
<evidence type="ECO:0000256" key="8">
    <source>
        <dbReference type="ARBA" id="ARBA00022982"/>
    </source>
</evidence>
<comment type="subcellular location">
    <subcellularLocation>
        <location evidence="2">Cell membrane</location>
        <topology evidence="2">Multi-pass membrane protein</topology>
    </subcellularLocation>
</comment>
<reference evidence="15" key="1">
    <citation type="journal article" date="2021" name="Microorganisms">
        <title>Acidisoma silvae sp. nov. and Acidisomacellulosilytica sp. nov., Two Acidophilic Bacteria Isolated from Decaying Wood, Hydrolyzing Cellulose and Producing Poly-3-hydroxybutyrate.</title>
        <authorList>
            <person name="Mieszkin S."/>
            <person name="Pouder E."/>
            <person name="Uroz S."/>
            <person name="Simon-Colin C."/>
            <person name="Alain K."/>
        </authorList>
    </citation>
    <scope>NUCLEOTIDE SEQUENCE</scope>
    <source>
        <strain evidence="15">HW T2.11</strain>
    </source>
</reference>
<evidence type="ECO:0000256" key="11">
    <source>
        <dbReference type="ARBA" id="ARBA00023136"/>
    </source>
</evidence>
<evidence type="ECO:0000259" key="14">
    <source>
        <dbReference type="Pfam" id="PF01292"/>
    </source>
</evidence>
<dbReference type="InterPro" id="IPR052168">
    <property type="entry name" value="Cytochrome_b561_oxidase"/>
</dbReference>
<feature type="transmembrane region" description="Helical" evidence="13">
    <location>
        <begin position="20"/>
        <end position="41"/>
    </location>
</feature>
<name>A0A963YTZ8_9PROT</name>
<evidence type="ECO:0000256" key="7">
    <source>
        <dbReference type="ARBA" id="ARBA00022723"/>
    </source>
</evidence>
<feature type="transmembrane region" description="Helical" evidence="13">
    <location>
        <begin position="96"/>
        <end position="127"/>
    </location>
</feature>
<evidence type="ECO:0000256" key="1">
    <source>
        <dbReference type="ARBA" id="ARBA00001970"/>
    </source>
</evidence>
<comment type="caution">
    <text evidence="15">The sequence shown here is derived from an EMBL/GenBank/DDBJ whole genome shotgun (WGS) entry which is preliminary data.</text>
</comment>
<keyword evidence="9 13" id="KW-1133">Transmembrane helix</keyword>
<keyword evidence="6 13" id="KW-0812">Transmembrane</keyword>
<evidence type="ECO:0000313" key="15">
    <source>
        <dbReference type="EMBL" id="MCB8876996.1"/>
    </source>
</evidence>
<sequence length="188" mass="20581">MTKQDPTAVPPSYDHAVIVLHWLTAILVVTLFALAEIWSFLPDGHLSDGMQSVHISLGILLAAVLGLRILWRTIFAKPIPPATTGLQHMAAKAMHLALYALLVCQVVLGFLYCWGGGPAVFFGLFSIPSPIKIGAVANNWIGFLHYYNAWLIIGLAGGHAVMALLHHYVRRDHVLYRMIPIGSARSPK</sequence>
<keyword evidence="11 13" id="KW-0472">Membrane</keyword>
<dbReference type="InterPro" id="IPR016174">
    <property type="entry name" value="Di-haem_cyt_TM"/>
</dbReference>
<accession>A0A963YTZ8</accession>
<feature type="transmembrane region" description="Helical" evidence="13">
    <location>
        <begin position="53"/>
        <end position="71"/>
    </location>
</feature>
<comment type="cofactor">
    <cofactor evidence="1">
        <name>heme b</name>
        <dbReference type="ChEBI" id="CHEBI:60344"/>
    </cofactor>
</comment>
<dbReference type="PANTHER" id="PTHR30529:SF1">
    <property type="entry name" value="CYTOCHROME B561 HOMOLOG 2"/>
    <property type="match status" value="1"/>
</dbReference>
<evidence type="ECO:0000256" key="3">
    <source>
        <dbReference type="ARBA" id="ARBA00022448"/>
    </source>
</evidence>
<evidence type="ECO:0000256" key="12">
    <source>
        <dbReference type="ARBA" id="ARBA00037975"/>
    </source>
</evidence>
<gene>
    <name evidence="15" type="ORF">ASILVAE211_17515</name>
</gene>
<comment type="similarity">
    <text evidence="12">Belongs to the cytochrome b561 family.</text>
</comment>
<evidence type="ECO:0000256" key="5">
    <source>
        <dbReference type="ARBA" id="ARBA00022617"/>
    </source>
</evidence>
<dbReference type="AlphaFoldDB" id="A0A963YTZ8"/>
<dbReference type="GO" id="GO:0020037">
    <property type="term" value="F:heme binding"/>
    <property type="evidence" value="ECO:0007669"/>
    <property type="project" value="TreeGrafter"/>
</dbReference>
<evidence type="ECO:0000256" key="2">
    <source>
        <dbReference type="ARBA" id="ARBA00004651"/>
    </source>
</evidence>
<keyword evidence="10" id="KW-0408">Iron</keyword>
<feature type="transmembrane region" description="Helical" evidence="13">
    <location>
        <begin position="147"/>
        <end position="169"/>
    </location>
</feature>
<dbReference type="EMBL" id="JAESVB010000009">
    <property type="protein sequence ID" value="MCB8876996.1"/>
    <property type="molecule type" value="Genomic_DNA"/>
</dbReference>
<dbReference type="RefSeq" id="WP_227322653.1">
    <property type="nucleotide sequence ID" value="NZ_JAESVB010000009.1"/>
</dbReference>
<dbReference type="SUPFAM" id="SSF81342">
    <property type="entry name" value="Transmembrane di-heme cytochromes"/>
    <property type="match status" value="1"/>
</dbReference>
<keyword evidence="16" id="KW-1185">Reference proteome</keyword>
<feature type="domain" description="Cytochrome b561 bacterial/Ni-hydrogenase" evidence="14">
    <location>
        <begin position="13"/>
        <end position="180"/>
    </location>
</feature>
<keyword evidence="7" id="KW-0479">Metal-binding</keyword>
<evidence type="ECO:0000313" key="16">
    <source>
        <dbReference type="Proteomes" id="UP000708298"/>
    </source>
</evidence>
<dbReference type="InterPro" id="IPR011577">
    <property type="entry name" value="Cyt_b561_bac/Ni-Hgenase"/>
</dbReference>
<dbReference type="GO" id="GO:0046872">
    <property type="term" value="F:metal ion binding"/>
    <property type="evidence" value="ECO:0007669"/>
    <property type="project" value="UniProtKB-KW"/>
</dbReference>
<keyword evidence="8" id="KW-0249">Electron transport</keyword>
<evidence type="ECO:0000256" key="9">
    <source>
        <dbReference type="ARBA" id="ARBA00022989"/>
    </source>
</evidence>
<evidence type="ECO:0000256" key="4">
    <source>
        <dbReference type="ARBA" id="ARBA00022475"/>
    </source>
</evidence>
<protein>
    <submittedName>
        <fullName evidence="15">Cytochrome b</fullName>
    </submittedName>
</protein>
<keyword evidence="3" id="KW-0813">Transport</keyword>
<keyword evidence="4" id="KW-1003">Cell membrane</keyword>